<evidence type="ECO:0000313" key="2">
    <source>
        <dbReference type="Proteomes" id="UP000789739"/>
    </source>
</evidence>
<keyword evidence="2" id="KW-1185">Reference proteome</keyword>
<comment type="caution">
    <text evidence="1">The sequence shown here is derived from an EMBL/GenBank/DDBJ whole genome shotgun (WGS) entry which is preliminary data.</text>
</comment>
<dbReference type="AlphaFoldDB" id="A0A9N8WRF3"/>
<name>A0A9N8WRF3_9GLOM</name>
<evidence type="ECO:0000313" key="1">
    <source>
        <dbReference type="EMBL" id="CAG8494067.1"/>
    </source>
</evidence>
<gene>
    <name evidence="1" type="ORF">PBRASI_LOCUS2261</name>
</gene>
<protein>
    <submittedName>
        <fullName evidence="1">556_t:CDS:1</fullName>
    </submittedName>
</protein>
<sequence length="73" mass="8198">MEVVYFMGIPEGAVGVYTLLGCKNAFGVVDAINKNADDDASDLRPMQHRQSQSRYLLSDLSNCVYDVHKRIYV</sequence>
<dbReference type="Proteomes" id="UP000789739">
    <property type="component" value="Unassembled WGS sequence"/>
</dbReference>
<organism evidence="1 2">
    <name type="scientific">Paraglomus brasilianum</name>
    <dbReference type="NCBI Taxonomy" id="144538"/>
    <lineage>
        <taxon>Eukaryota</taxon>
        <taxon>Fungi</taxon>
        <taxon>Fungi incertae sedis</taxon>
        <taxon>Mucoromycota</taxon>
        <taxon>Glomeromycotina</taxon>
        <taxon>Glomeromycetes</taxon>
        <taxon>Paraglomerales</taxon>
        <taxon>Paraglomeraceae</taxon>
        <taxon>Paraglomus</taxon>
    </lineage>
</organism>
<dbReference type="EMBL" id="CAJVPI010000171">
    <property type="protein sequence ID" value="CAG8494067.1"/>
    <property type="molecule type" value="Genomic_DNA"/>
</dbReference>
<proteinExistence type="predicted"/>
<reference evidence="1" key="1">
    <citation type="submission" date="2021-06" db="EMBL/GenBank/DDBJ databases">
        <authorList>
            <person name="Kallberg Y."/>
            <person name="Tangrot J."/>
            <person name="Rosling A."/>
        </authorList>
    </citation>
    <scope>NUCLEOTIDE SEQUENCE</scope>
    <source>
        <strain evidence="1">BR232B</strain>
    </source>
</reference>
<accession>A0A9N8WRF3</accession>